<keyword evidence="2" id="KW-1185">Reference proteome</keyword>
<dbReference type="Proteomes" id="UP001500280">
    <property type="component" value="Unassembled WGS sequence"/>
</dbReference>
<comment type="caution">
    <text evidence="1">The sequence shown here is derived from an EMBL/GenBank/DDBJ whole genome shotgun (WGS) entry which is preliminary data.</text>
</comment>
<proteinExistence type="predicted"/>
<name>A0ABP4UTP7_9ACTN</name>
<protein>
    <submittedName>
        <fullName evidence="1">Uncharacterized protein</fullName>
    </submittedName>
</protein>
<accession>A0ABP4UTP7</accession>
<dbReference type="EMBL" id="BAAANF010000023">
    <property type="protein sequence ID" value="GAA1711780.1"/>
    <property type="molecule type" value="Genomic_DNA"/>
</dbReference>
<evidence type="ECO:0000313" key="2">
    <source>
        <dbReference type="Proteomes" id="UP001500280"/>
    </source>
</evidence>
<dbReference type="RefSeq" id="WP_344161957.1">
    <property type="nucleotide sequence ID" value="NZ_BAAANF010000023.1"/>
</dbReference>
<evidence type="ECO:0000313" key="1">
    <source>
        <dbReference type="EMBL" id="GAA1711780.1"/>
    </source>
</evidence>
<gene>
    <name evidence="1" type="ORF">GCM10009745_69860</name>
</gene>
<organism evidence="1 2">
    <name type="scientific">Kribbella yunnanensis</name>
    <dbReference type="NCBI Taxonomy" id="190194"/>
    <lineage>
        <taxon>Bacteria</taxon>
        <taxon>Bacillati</taxon>
        <taxon>Actinomycetota</taxon>
        <taxon>Actinomycetes</taxon>
        <taxon>Propionibacteriales</taxon>
        <taxon>Kribbellaceae</taxon>
        <taxon>Kribbella</taxon>
    </lineage>
</organism>
<sequence length="164" mass="17650">MGSDRLARDAAVVIVDGDEVPGLSFYGLVERGGLGSLVLPADAWLGGSAVNLYMLHGMAWEVPNWDLPVIVWPTGEQFVLAIRKTLEAVISAGCRVAWVAAEGFPFCDPPELFDPECMSGGVLAWMTAEGNFACPLDPDSPLPPVNDEDLTMLRRYSRGLADVE</sequence>
<reference evidence="2" key="1">
    <citation type="journal article" date="2019" name="Int. J. Syst. Evol. Microbiol.">
        <title>The Global Catalogue of Microorganisms (GCM) 10K type strain sequencing project: providing services to taxonomists for standard genome sequencing and annotation.</title>
        <authorList>
            <consortium name="The Broad Institute Genomics Platform"/>
            <consortium name="The Broad Institute Genome Sequencing Center for Infectious Disease"/>
            <person name="Wu L."/>
            <person name="Ma J."/>
        </authorList>
    </citation>
    <scope>NUCLEOTIDE SEQUENCE [LARGE SCALE GENOMIC DNA]</scope>
    <source>
        <strain evidence="2">JCM 14307</strain>
    </source>
</reference>